<accession>A0A1H7AZ07</accession>
<dbReference type="Proteomes" id="UP000199403">
    <property type="component" value="Unassembled WGS sequence"/>
</dbReference>
<keyword evidence="2" id="KW-0560">Oxidoreductase</keyword>
<gene>
    <name evidence="3" type="ORF">SAMN05192553_10943</name>
</gene>
<dbReference type="PANTHER" id="PTHR43669:SF3">
    <property type="entry name" value="ALCOHOL DEHYDROGENASE, PUTATIVE (AFU_ORTHOLOGUE AFUA_3G03445)-RELATED"/>
    <property type="match status" value="1"/>
</dbReference>
<dbReference type="PANTHER" id="PTHR43669">
    <property type="entry name" value="5-KETO-D-GLUCONATE 5-REDUCTASE"/>
    <property type="match status" value="1"/>
</dbReference>
<dbReference type="InterPro" id="IPR036291">
    <property type="entry name" value="NAD(P)-bd_dom_sf"/>
</dbReference>
<keyword evidence="4" id="KW-1185">Reference proteome</keyword>
<dbReference type="STRING" id="1416801.SAMN05192553_10943"/>
<comment type="similarity">
    <text evidence="1">Belongs to the short-chain dehydrogenases/reductases (SDR) family.</text>
</comment>
<organism evidence="3 4">
    <name type="scientific">Cyclobacterium xiamenense</name>
    <dbReference type="NCBI Taxonomy" id="1297121"/>
    <lineage>
        <taxon>Bacteria</taxon>
        <taxon>Pseudomonadati</taxon>
        <taxon>Bacteroidota</taxon>
        <taxon>Cytophagia</taxon>
        <taxon>Cytophagales</taxon>
        <taxon>Cyclobacteriaceae</taxon>
        <taxon>Cyclobacterium</taxon>
    </lineage>
</organism>
<evidence type="ECO:0000313" key="4">
    <source>
        <dbReference type="Proteomes" id="UP000199403"/>
    </source>
</evidence>
<dbReference type="GO" id="GO:0016491">
    <property type="term" value="F:oxidoreductase activity"/>
    <property type="evidence" value="ECO:0007669"/>
    <property type="project" value="UniProtKB-KW"/>
</dbReference>
<dbReference type="AlphaFoldDB" id="A0A1H7AZ07"/>
<dbReference type="Pfam" id="PF00106">
    <property type="entry name" value="adh_short"/>
    <property type="match status" value="1"/>
</dbReference>
<reference evidence="4" key="1">
    <citation type="submission" date="2016-10" db="EMBL/GenBank/DDBJ databases">
        <authorList>
            <person name="Varghese N."/>
            <person name="Submissions S."/>
        </authorList>
    </citation>
    <scope>NUCLEOTIDE SEQUENCE [LARGE SCALE GENOMIC DNA]</scope>
    <source>
        <strain evidence="4">IBRC-M 10761</strain>
    </source>
</reference>
<dbReference type="InterPro" id="IPR002347">
    <property type="entry name" value="SDR_fam"/>
</dbReference>
<dbReference type="EMBL" id="FNZH01000009">
    <property type="protein sequence ID" value="SEJ70823.1"/>
    <property type="molecule type" value="Genomic_DNA"/>
</dbReference>
<sequence length="239" mass="26299">MQKYQIVTKLNNRMNRNIIITGSAGNLGRAVVSKFKREGFHVIAVIEPDSGHEVEEADDTYQVDVTDESSVAAFAKEYQLQYGDLECVALLVGGFGMGGIENTGTKDLEKMIRLNFFSAFNMVKNFLPIMKKANNGTFLFVGAKPALQPNEGKDVVAYALSKGLVIDLAEFIANETADLKVRSHVFVPSIIDTPPNRESMPDADFGQWVKPAEIAEAMHYAATNTALRNMTFKLYGGVH</sequence>
<dbReference type="PRINTS" id="PR00081">
    <property type="entry name" value="GDHRDH"/>
</dbReference>
<proteinExistence type="inferred from homology"/>
<dbReference type="Gene3D" id="3.40.50.720">
    <property type="entry name" value="NAD(P)-binding Rossmann-like Domain"/>
    <property type="match status" value="1"/>
</dbReference>
<name>A0A1H7AZ07_9BACT</name>
<protein>
    <submittedName>
        <fullName evidence="3">NAD(P)-dependent dehydrogenase, short-chain alcohol dehydrogenase family</fullName>
    </submittedName>
</protein>
<evidence type="ECO:0000313" key="3">
    <source>
        <dbReference type="EMBL" id="SEJ70823.1"/>
    </source>
</evidence>
<evidence type="ECO:0000256" key="2">
    <source>
        <dbReference type="ARBA" id="ARBA00023002"/>
    </source>
</evidence>
<dbReference type="SUPFAM" id="SSF51735">
    <property type="entry name" value="NAD(P)-binding Rossmann-fold domains"/>
    <property type="match status" value="1"/>
</dbReference>
<evidence type="ECO:0000256" key="1">
    <source>
        <dbReference type="ARBA" id="ARBA00006484"/>
    </source>
</evidence>